<dbReference type="EMBL" id="CP045871">
    <property type="protein sequence ID" value="QGG80164.1"/>
    <property type="molecule type" value="Genomic_DNA"/>
</dbReference>
<keyword evidence="4" id="KW-0233">DNA recombination</keyword>
<dbReference type="PANTHER" id="PTHR30349">
    <property type="entry name" value="PHAGE INTEGRASE-RELATED"/>
    <property type="match status" value="1"/>
</dbReference>
<dbReference type="GO" id="GO:0015074">
    <property type="term" value="P:DNA integration"/>
    <property type="evidence" value="ECO:0007669"/>
    <property type="project" value="UniProtKB-KW"/>
</dbReference>
<evidence type="ECO:0000259" key="5">
    <source>
        <dbReference type="PROSITE" id="PS51898"/>
    </source>
</evidence>
<keyword evidence="7" id="KW-1185">Reference proteome</keyword>
<organism evidence="6 7">
    <name type="scientific">Litorivicinus lipolyticus</name>
    <dbReference type="NCBI Taxonomy" id="418701"/>
    <lineage>
        <taxon>Bacteria</taxon>
        <taxon>Pseudomonadati</taxon>
        <taxon>Pseudomonadota</taxon>
        <taxon>Gammaproteobacteria</taxon>
        <taxon>Oceanospirillales</taxon>
        <taxon>Litorivicinaceae</taxon>
        <taxon>Litorivicinus</taxon>
    </lineage>
</organism>
<evidence type="ECO:0000256" key="4">
    <source>
        <dbReference type="ARBA" id="ARBA00023172"/>
    </source>
</evidence>
<evidence type="ECO:0000313" key="6">
    <source>
        <dbReference type="EMBL" id="QGG80164.1"/>
    </source>
</evidence>
<evidence type="ECO:0000256" key="1">
    <source>
        <dbReference type="ARBA" id="ARBA00008857"/>
    </source>
</evidence>
<protein>
    <submittedName>
        <fullName evidence="6">Tyrosine-type recombinase/integrase</fullName>
    </submittedName>
</protein>
<keyword evidence="2" id="KW-0229">DNA integration</keyword>
<reference evidence="6 7" key="1">
    <citation type="submission" date="2019-11" db="EMBL/GenBank/DDBJ databases">
        <authorList>
            <person name="Khan S.A."/>
            <person name="Jeon C.O."/>
            <person name="Chun B.H."/>
        </authorList>
    </citation>
    <scope>NUCLEOTIDE SEQUENCE [LARGE SCALE GENOMIC DNA]</scope>
    <source>
        <strain evidence="6 7">IMCC 1097</strain>
    </source>
</reference>
<sequence length="194" mass="20968">MSGLGKQAKVLSKAQVEMISNYLLTKRNGLRNQTIFLLSARAGLRAKEISALTWEMVLTSDGEISKDISLTDQASKGKGGRVIPMHKSIEANLQLLRERGGASGAVIKSERSSSVTPQMIVNIFRGWYSELGLVGCSSHSGRRTFLTATAQKISLVGGSIRDVQALAGHRSLQTTQRYIEVSGAAQRRVVALLN</sequence>
<dbReference type="GO" id="GO:0006310">
    <property type="term" value="P:DNA recombination"/>
    <property type="evidence" value="ECO:0007669"/>
    <property type="project" value="UniProtKB-KW"/>
</dbReference>
<evidence type="ECO:0000256" key="3">
    <source>
        <dbReference type="ARBA" id="ARBA00023125"/>
    </source>
</evidence>
<evidence type="ECO:0000313" key="7">
    <source>
        <dbReference type="Proteomes" id="UP000388235"/>
    </source>
</evidence>
<feature type="domain" description="Tyr recombinase" evidence="5">
    <location>
        <begin position="6"/>
        <end position="191"/>
    </location>
</feature>
<dbReference type="InterPro" id="IPR011010">
    <property type="entry name" value="DNA_brk_join_enz"/>
</dbReference>
<dbReference type="CDD" id="cd00397">
    <property type="entry name" value="DNA_BRE_C"/>
    <property type="match status" value="1"/>
</dbReference>
<proteinExistence type="inferred from homology"/>
<dbReference type="InterPro" id="IPR013762">
    <property type="entry name" value="Integrase-like_cat_sf"/>
</dbReference>
<dbReference type="PROSITE" id="PS51898">
    <property type="entry name" value="TYR_RECOMBINASE"/>
    <property type="match status" value="1"/>
</dbReference>
<keyword evidence="3" id="KW-0238">DNA-binding</keyword>
<name>A0A5Q2QAU3_9GAMM</name>
<dbReference type="PANTHER" id="PTHR30349:SF41">
    <property type="entry name" value="INTEGRASE_RECOMBINASE PROTEIN MJ0367-RELATED"/>
    <property type="match status" value="1"/>
</dbReference>
<accession>A0A5Q2QAU3</accession>
<dbReference type="InterPro" id="IPR002104">
    <property type="entry name" value="Integrase_catalytic"/>
</dbReference>
<evidence type="ECO:0000256" key="2">
    <source>
        <dbReference type="ARBA" id="ARBA00022908"/>
    </source>
</evidence>
<dbReference type="Gene3D" id="1.10.443.10">
    <property type="entry name" value="Intergrase catalytic core"/>
    <property type="match status" value="1"/>
</dbReference>
<dbReference type="RefSeq" id="WP_153713668.1">
    <property type="nucleotide sequence ID" value="NZ_CP045871.1"/>
</dbReference>
<dbReference type="Pfam" id="PF00589">
    <property type="entry name" value="Phage_integrase"/>
    <property type="match status" value="1"/>
</dbReference>
<comment type="similarity">
    <text evidence="1">Belongs to the 'phage' integrase family.</text>
</comment>
<dbReference type="Proteomes" id="UP000388235">
    <property type="component" value="Chromosome"/>
</dbReference>
<dbReference type="GO" id="GO:0003677">
    <property type="term" value="F:DNA binding"/>
    <property type="evidence" value="ECO:0007669"/>
    <property type="project" value="UniProtKB-KW"/>
</dbReference>
<dbReference type="SUPFAM" id="SSF56349">
    <property type="entry name" value="DNA breaking-rejoining enzymes"/>
    <property type="match status" value="1"/>
</dbReference>
<dbReference type="OrthoDB" id="305957at2"/>
<dbReference type="AlphaFoldDB" id="A0A5Q2QAU3"/>
<gene>
    <name evidence="6" type="ORF">GH975_06075</name>
</gene>
<dbReference type="KEGG" id="llp:GH975_06075"/>
<dbReference type="InterPro" id="IPR050090">
    <property type="entry name" value="Tyrosine_recombinase_XerCD"/>
</dbReference>